<protein>
    <submittedName>
        <fullName evidence="1">Uncharacterized protein</fullName>
    </submittedName>
</protein>
<reference evidence="1" key="1">
    <citation type="submission" date="2022-03" db="EMBL/GenBank/DDBJ databases">
        <authorList>
            <person name="Alioto T."/>
            <person name="Alioto T."/>
            <person name="Gomez Garrido J."/>
        </authorList>
    </citation>
    <scope>NUCLEOTIDE SEQUENCE</scope>
</reference>
<sequence>ETVKTEDLSTHITGLLRKLTRDLPQDLLLLHRIHRTAKPNFLPPNTPRDILLRMHYH</sequence>
<evidence type="ECO:0000313" key="1">
    <source>
        <dbReference type="EMBL" id="CAH2251421.1"/>
    </source>
</evidence>
<organism evidence="1 2">
    <name type="scientific">Pelobates cultripes</name>
    <name type="common">Western spadefoot toad</name>
    <dbReference type="NCBI Taxonomy" id="61616"/>
    <lineage>
        <taxon>Eukaryota</taxon>
        <taxon>Metazoa</taxon>
        <taxon>Chordata</taxon>
        <taxon>Craniata</taxon>
        <taxon>Vertebrata</taxon>
        <taxon>Euteleostomi</taxon>
        <taxon>Amphibia</taxon>
        <taxon>Batrachia</taxon>
        <taxon>Anura</taxon>
        <taxon>Pelobatoidea</taxon>
        <taxon>Pelobatidae</taxon>
        <taxon>Pelobates</taxon>
    </lineage>
</organism>
<keyword evidence="2" id="KW-1185">Reference proteome</keyword>
<dbReference type="AlphaFoldDB" id="A0AAD1RET0"/>
<feature type="non-terminal residue" evidence="1">
    <location>
        <position position="57"/>
    </location>
</feature>
<gene>
    <name evidence="1" type="ORF">PECUL_23A016340</name>
</gene>
<dbReference type="EMBL" id="OW240913">
    <property type="protein sequence ID" value="CAH2251421.1"/>
    <property type="molecule type" value="Genomic_DNA"/>
</dbReference>
<proteinExistence type="predicted"/>
<evidence type="ECO:0000313" key="2">
    <source>
        <dbReference type="Proteomes" id="UP001295444"/>
    </source>
</evidence>
<feature type="non-terminal residue" evidence="1">
    <location>
        <position position="1"/>
    </location>
</feature>
<dbReference type="Proteomes" id="UP001295444">
    <property type="component" value="Chromosome 02"/>
</dbReference>
<accession>A0AAD1RET0</accession>
<name>A0AAD1RET0_PELCU</name>